<comment type="caution">
    <text evidence="2">The sequence shown here is derived from an EMBL/GenBank/DDBJ whole genome shotgun (WGS) entry which is preliminary data.</text>
</comment>
<evidence type="ECO:0000313" key="2">
    <source>
        <dbReference type="EMBL" id="PRZ42957.1"/>
    </source>
</evidence>
<dbReference type="Proteomes" id="UP000237752">
    <property type="component" value="Unassembled WGS sequence"/>
</dbReference>
<protein>
    <submittedName>
        <fullName evidence="2">Uncharacterized protein</fullName>
    </submittedName>
</protein>
<name>A0A2T1A392_9ACTN</name>
<sequence>MRFTAATLDQLRMIALRFFGLGAVAVFVPMMFLVLMRGMPTAIRIVLIVVEVVGVMLVGAGLGAFMTADKWNKKRRAGWTPIDIHVVPDDAAGEIDKTLLDTNDRRWRIAMARYPLAVRDVLIADHTIEYVGELEHDKPVLLRPAADAGRSYESFGHVKSLAELKPDG</sequence>
<reference evidence="2 3" key="1">
    <citation type="submission" date="2018-03" db="EMBL/GenBank/DDBJ databases">
        <title>Genomic Encyclopedia of Archaeal and Bacterial Type Strains, Phase II (KMG-II): from individual species to whole genera.</title>
        <authorList>
            <person name="Goeker M."/>
        </authorList>
    </citation>
    <scope>NUCLEOTIDE SEQUENCE [LARGE SCALE GENOMIC DNA]</scope>
    <source>
        <strain evidence="2 3">DSM 100065</strain>
    </source>
</reference>
<keyword evidence="1" id="KW-1133">Transmembrane helix</keyword>
<keyword evidence="1" id="KW-0812">Transmembrane</keyword>
<dbReference type="OrthoDB" id="5187695at2"/>
<feature type="transmembrane region" description="Helical" evidence="1">
    <location>
        <begin position="14"/>
        <end position="36"/>
    </location>
</feature>
<keyword evidence="1" id="KW-0472">Membrane</keyword>
<dbReference type="EMBL" id="PVUE01000003">
    <property type="protein sequence ID" value="PRZ42957.1"/>
    <property type="molecule type" value="Genomic_DNA"/>
</dbReference>
<feature type="transmembrane region" description="Helical" evidence="1">
    <location>
        <begin position="42"/>
        <end position="66"/>
    </location>
</feature>
<evidence type="ECO:0000313" key="3">
    <source>
        <dbReference type="Proteomes" id="UP000237752"/>
    </source>
</evidence>
<accession>A0A2T1A392</accession>
<organism evidence="2 3">
    <name type="scientific">Antricoccus suffuscus</name>
    <dbReference type="NCBI Taxonomy" id="1629062"/>
    <lineage>
        <taxon>Bacteria</taxon>
        <taxon>Bacillati</taxon>
        <taxon>Actinomycetota</taxon>
        <taxon>Actinomycetes</taxon>
        <taxon>Geodermatophilales</taxon>
        <taxon>Antricoccaceae</taxon>
        <taxon>Antricoccus</taxon>
    </lineage>
</organism>
<keyword evidence="3" id="KW-1185">Reference proteome</keyword>
<proteinExistence type="predicted"/>
<gene>
    <name evidence="2" type="ORF">CLV47_1037</name>
</gene>
<evidence type="ECO:0000256" key="1">
    <source>
        <dbReference type="SAM" id="Phobius"/>
    </source>
</evidence>
<dbReference type="RefSeq" id="WP_106347954.1">
    <property type="nucleotide sequence ID" value="NZ_PVUE01000003.1"/>
</dbReference>
<dbReference type="AlphaFoldDB" id="A0A2T1A392"/>